<dbReference type="Proteomes" id="UP000748108">
    <property type="component" value="Unassembled WGS sequence"/>
</dbReference>
<organism evidence="2 3">
    <name type="scientific">Hydrogenibacillus schlegelii</name>
    <name type="common">Bacillus schlegelii</name>
    <dbReference type="NCBI Taxonomy" id="1484"/>
    <lineage>
        <taxon>Bacteria</taxon>
        <taxon>Bacillati</taxon>
        <taxon>Bacillota</taxon>
        <taxon>Bacilli</taxon>
        <taxon>Bacillales</taxon>
        <taxon>Bacillales Family X. Incertae Sedis</taxon>
        <taxon>Hydrogenibacillus</taxon>
    </lineage>
</organism>
<keyword evidence="1" id="KW-0812">Transmembrane</keyword>
<feature type="transmembrane region" description="Helical" evidence="1">
    <location>
        <begin position="20"/>
        <end position="50"/>
    </location>
</feature>
<proteinExistence type="predicted"/>
<dbReference type="AlphaFoldDB" id="A0A947G8A5"/>
<feature type="transmembrane region" description="Helical" evidence="1">
    <location>
        <begin position="71"/>
        <end position="94"/>
    </location>
</feature>
<feature type="transmembrane region" description="Helical" evidence="1">
    <location>
        <begin position="139"/>
        <end position="159"/>
    </location>
</feature>
<sequence length="187" mass="21504">MPVDTTELLNVLRSPSGIDFYPVVIQVLMVLTWAMHMFFINITIGSLLMTIVGYVQRDLKWRKLSQKTIKIAIISLSLGIVFGVAPLLFTQVIYDNLWYTANNLSAWLVILFVPIVILAYYAAYFFYFRNRDRSPSWLVLFPLLSLAGILYAAAAMHIFSYQELFPDKWVDWYTNGGTTMNTSGWHV</sequence>
<comment type="caution">
    <text evidence="2">The sequence shown here is derived from an EMBL/GenBank/DDBJ whole genome shotgun (WGS) entry which is preliminary data.</text>
</comment>
<evidence type="ECO:0000256" key="1">
    <source>
        <dbReference type="SAM" id="Phobius"/>
    </source>
</evidence>
<name>A0A947G8A5_HYDSH</name>
<feature type="non-terminal residue" evidence="2">
    <location>
        <position position="187"/>
    </location>
</feature>
<evidence type="ECO:0000313" key="2">
    <source>
        <dbReference type="EMBL" id="MBT9281151.1"/>
    </source>
</evidence>
<gene>
    <name evidence="2" type="ORF">KM312_00510</name>
</gene>
<protein>
    <submittedName>
        <fullName evidence="2">Uncharacterized protein</fullName>
    </submittedName>
</protein>
<reference evidence="2" key="1">
    <citation type="journal article" date="2021" name="Microbiology">
        <title>Metagenomic Analysis of the Microbial Community in the Underground Coal Fire Area (Kemerovo Region, Russia) Revealed Predominance of Thermophilic Members of the Phyla Deinococcus-thermus, Aquificae, and Firmicutes.</title>
        <authorList>
            <person name="Kadnikov V."/>
            <person name="Mardanov A.V."/>
            <person name="Beletsky A.V."/>
            <person name="Karnachuk O.V."/>
            <person name="Ravin N.V."/>
        </authorList>
    </citation>
    <scope>NUCLEOTIDE SEQUENCE</scope>
    <source>
        <strain evidence="2">RBS10-49</strain>
    </source>
</reference>
<feature type="transmembrane region" description="Helical" evidence="1">
    <location>
        <begin position="106"/>
        <end position="127"/>
    </location>
</feature>
<keyword evidence="1" id="KW-0472">Membrane</keyword>
<accession>A0A947G8A5</accession>
<evidence type="ECO:0000313" key="3">
    <source>
        <dbReference type="Proteomes" id="UP000748108"/>
    </source>
</evidence>
<keyword evidence="1" id="KW-1133">Transmembrane helix</keyword>
<dbReference type="EMBL" id="JAHHQF010000019">
    <property type="protein sequence ID" value="MBT9281151.1"/>
    <property type="molecule type" value="Genomic_DNA"/>
</dbReference>